<keyword evidence="9 11" id="KW-0456">Lyase</keyword>
<dbReference type="GO" id="GO:0004834">
    <property type="term" value="F:tryptophan synthase activity"/>
    <property type="evidence" value="ECO:0007669"/>
    <property type="project" value="UniProtKB-UniRule"/>
</dbReference>
<dbReference type="PROSITE" id="PS00168">
    <property type="entry name" value="TRP_SYNTHASE_BETA"/>
    <property type="match status" value="1"/>
</dbReference>
<comment type="function">
    <text evidence="11">The beta subunit is responsible for the synthesis of L-tryptophan from indole and L-serine.</text>
</comment>
<evidence type="ECO:0000256" key="3">
    <source>
        <dbReference type="ARBA" id="ARBA00009982"/>
    </source>
</evidence>
<comment type="pathway">
    <text evidence="2 11">Amino-acid biosynthesis; L-tryptophan biosynthesis; L-tryptophan from chorismate: step 5/5.</text>
</comment>
<dbReference type="InterPro" id="IPR006653">
    <property type="entry name" value="Trp_synth_b_CS"/>
</dbReference>
<dbReference type="FunFam" id="3.40.50.1100:FF:000004">
    <property type="entry name" value="Tryptophan synthase beta chain"/>
    <property type="match status" value="1"/>
</dbReference>
<organism evidence="13 14">
    <name type="scientific">Sphingomonas taxi</name>
    <dbReference type="NCBI Taxonomy" id="1549858"/>
    <lineage>
        <taxon>Bacteria</taxon>
        <taxon>Pseudomonadati</taxon>
        <taxon>Pseudomonadota</taxon>
        <taxon>Alphaproteobacteria</taxon>
        <taxon>Sphingomonadales</taxon>
        <taxon>Sphingomonadaceae</taxon>
        <taxon>Sphingomonas</taxon>
    </lineage>
</organism>
<dbReference type="PANTHER" id="PTHR48077:SF3">
    <property type="entry name" value="TRYPTOPHAN SYNTHASE"/>
    <property type="match status" value="1"/>
</dbReference>
<proteinExistence type="inferred from homology"/>
<dbReference type="NCBIfam" id="TIGR00263">
    <property type="entry name" value="trpB"/>
    <property type="match status" value="1"/>
</dbReference>
<dbReference type="PANTHER" id="PTHR48077">
    <property type="entry name" value="TRYPTOPHAN SYNTHASE-RELATED"/>
    <property type="match status" value="1"/>
</dbReference>
<evidence type="ECO:0000256" key="1">
    <source>
        <dbReference type="ARBA" id="ARBA00001933"/>
    </source>
</evidence>
<dbReference type="Gene3D" id="3.40.50.1100">
    <property type="match status" value="2"/>
</dbReference>
<comment type="subunit">
    <text evidence="4 11">Tetramer of two alpha and two beta chains.</text>
</comment>
<dbReference type="GO" id="GO:0005737">
    <property type="term" value="C:cytoplasm"/>
    <property type="evidence" value="ECO:0007669"/>
    <property type="project" value="TreeGrafter"/>
</dbReference>
<keyword evidence="8 11" id="KW-0057">Aromatic amino acid biosynthesis</keyword>
<keyword evidence="5 11" id="KW-0028">Amino-acid biosynthesis</keyword>
<dbReference type="EMBL" id="QFQI01000004">
    <property type="protein sequence ID" value="PZQ60739.1"/>
    <property type="molecule type" value="Genomic_DNA"/>
</dbReference>
<comment type="catalytic activity">
    <reaction evidence="10 11">
        <text>(1S,2R)-1-C-(indol-3-yl)glycerol 3-phosphate + L-serine = D-glyceraldehyde 3-phosphate + L-tryptophan + H2O</text>
        <dbReference type="Rhea" id="RHEA:10532"/>
        <dbReference type="ChEBI" id="CHEBI:15377"/>
        <dbReference type="ChEBI" id="CHEBI:33384"/>
        <dbReference type="ChEBI" id="CHEBI:57912"/>
        <dbReference type="ChEBI" id="CHEBI:58866"/>
        <dbReference type="ChEBI" id="CHEBI:59776"/>
        <dbReference type="EC" id="4.2.1.20"/>
    </reaction>
</comment>
<keyword evidence="7 11" id="KW-0663">Pyridoxal phosphate</keyword>
<name>A0A2W5P9E7_9SPHN</name>
<dbReference type="AlphaFoldDB" id="A0A2W5P9E7"/>
<evidence type="ECO:0000256" key="6">
    <source>
        <dbReference type="ARBA" id="ARBA00022822"/>
    </source>
</evidence>
<evidence type="ECO:0000256" key="7">
    <source>
        <dbReference type="ARBA" id="ARBA00022898"/>
    </source>
</evidence>
<reference evidence="13 14" key="1">
    <citation type="submission" date="2017-08" db="EMBL/GenBank/DDBJ databases">
        <title>Infants hospitalized years apart are colonized by the same room-sourced microbial strains.</title>
        <authorList>
            <person name="Brooks B."/>
            <person name="Olm M.R."/>
            <person name="Firek B.A."/>
            <person name="Baker R."/>
            <person name="Thomas B.C."/>
            <person name="Morowitz M.J."/>
            <person name="Banfield J.F."/>
        </authorList>
    </citation>
    <scope>NUCLEOTIDE SEQUENCE [LARGE SCALE GENOMIC DNA]</scope>
    <source>
        <strain evidence="13">S2_005_001_R1_22</strain>
    </source>
</reference>
<evidence type="ECO:0000256" key="4">
    <source>
        <dbReference type="ARBA" id="ARBA00011270"/>
    </source>
</evidence>
<dbReference type="InterPro" id="IPR036052">
    <property type="entry name" value="TrpB-like_PALP_sf"/>
</dbReference>
<evidence type="ECO:0000256" key="10">
    <source>
        <dbReference type="ARBA" id="ARBA00049047"/>
    </source>
</evidence>
<dbReference type="InterPro" id="IPR023026">
    <property type="entry name" value="Trp_synth_beta/beta-like"/>
</dbReference>
<dbReference type="SUPFAM" id="SSF53686">
    <property type="entry name" value="Tryptophan synthase beta subunit-like PLP-dependent enzymes"/>
    <property type="match status" value="1"/>
</dbReference>
<comment type="similarity">
    <text evidence="3 11">Belongs to the TrpB family.</text>
</comment>
<dbReference type="EC" id="4.2.1.20" evidence="11"/>
<evidence type="ECO:0000256" key="11">
    <source>
        <dbReference type="HAMAP-Rule" id="MF_00133"/>
    </source>
</evidence>
<evidence type="ECO:0000259" key="12">
    <source>
        <dbReference type="Pfam" id="PF00291"/>
    </source>
</evidence>
<comment type="cofactor">
    <cofactor evidence="1 11">
        <name>pyridoxal 5'-phosphate</name>
        <dbReference type="ChEBI" id="CHEBI:597326"/>
    </cofactor>
</comment>
<dbReference type="UniPathway" id="UPA00035">
    <property type="reaction ID" value="UER00044"/>
</dbReference>
<gene>
    <name evidence="11 13" type="primary">trpB</name>
    <name evidence="13" type="ORF">DI544_07275</name>
</gene>
<evidence type="ECO:0000256" key="8">
    <source>
        <dbReference type="ARBA" id="ARBA00023141"/>
    </source>
</evidence>
<dbReference type="PIRSF" id="PIRSF001413">
    <property type="entry name" value="Trp_syn_beta"/>
    <property type="match status" value="1"/>
</dbReference>
<dbReference type="Pfam" id="PF00291">
    <property type="entry name" value="PALP"/>
    <property type="match status" value="1"/>
</dbReference>
<evidence type="ECO:0000256" key="2">
    <source>
        <dbReference type="ARBA" id="ARBA00004733"/>
    </source>
</evidence>
<dbReference type="InterPro" id="IPR001926">
    <property type="entry name" value="TrpB-like_PALP"/>
</dbReference>
<dbReference type="HAMAP" id="MF_00133">
    <property type="entry name" value="Trp_synth_beta"/>
    <property type="match status" value="1"/>
</dbReference>
<feature type="modified residue" description="N6-(pyridoxal phosphate)lysine" evidence="11">
    <location>
        <position position="103"/>
    </location>
</feature>
<keyword evidence="6 11" id="KW-0822">Tryptophan biosynthesis</keyword>
<dbReference type="CDD" id="cd06446">
    <property type="entry name" value="Trp-synth_B"/>
    <property type="match status" value="1"/>
</dbReference>
<dbReference type="FunFam" id="3.40.50.1100:FF:000001">
    <property type="entry name" value="Tryptophan synthase beta chain"/>
    <property type="match status" value="1"/>
</dbReference>
<feature type="domain" description="Tryptophan synthase beta chain-like PALP" evidence="12">
    <location>
        <begin position="64"/>
        <end position="392"/>
    </location>
</feature>
<dbReference type="Proteomes" id="UP000249229">
    <property type="component" value="Unassembled WGS sequence"/>
</dbReference>
<comment type="caution">
    <text evidence="13">The sequence shown here is derived from an EMBL/GenBank/DDBJ whole genome shotgun (WGS) entry which is preliminary data.</text>
</comment>
<sequence length="409" mass="44648">MNAPNSFRAWPDERGHFGPYGGRYVAETLMPLILDLEREYRAAKEDPAFAAQFDDLLEHYVGRPSPLYFAERLTDTLRESAGDGMGAQVWFKRDELNHTGAHKINNCIGQILLAIRMGKTRIIAETGAGQHGVATATVCARFGLPCVIYMGAKDVERQQPNVFRMKLLGAEVRAVESGARTLKDAMNEALRDWVANVHDTFYIIGTAAGPHPYPELVRDFQSVIGREARAQLMARTRRLPDLLVAAIGGGSNAIGLFHPFLDDRDVRMLGVEAAGEGLEKKHAASLAGGFPGVLHGNKTYLLQDEDGQIAEAHSISAGLDYPGIGPEHAWLKDSGRVDYTAVTDREALDAFQLLCRTEGIIPALEPAHAIAAVARKAKEMQQDRIILANLCGRGDKDIFTVADALGVRI</sequence>
<evidence type="ECO:0000256" key="5">
    <source>
        <dbReference type="ARBA" id="ARBA00022605"/>
    </source>
</evidence>
<protein>
    <recommendedName>
        <fullName evidence="11">Tryptophan synthase beta chain</fullName>
        <ecNumber evidence="11">4.2.1.20</ecNumber>
    </recommendedName>
</protein>
<evidence type="ECO:0000313" key="14">
    <source>
        <dbReference type="Proteomes" id="UP000249229"/>
    </source>
</evidence>
<evidence type="ECO:0000313" key="13">
    <source>
        <dbReference type="EMBL" id="PZQ60739.1"/>
    </source>
</evidence>
<dbReference type="InterPro" id="IPR006654">
    <property type="entry name" value="Trp_synth_beta"/>
</dbReference>
<evidence type="ECO:0000256" key="9">
    <source>
        <dbReference type="ARBA" id="ARBA00023239"/>
    </source>
</evidence>
<accession>A0A2W5P9E7</accession>